<dbReference type="Gene3D" id="3.90.550.10">
    <property type="entry name" value="Spore Coat Polysaccharide Biosynthesis Protein SpsA, Chain A"/>
    <property type="match status" value="1"/>
</dbReference>
<dbReference type="AlphaFoldDB" id="A0A0A0HL82"/>
<dbReference type="GO" id="GO:0016740">
    <property type="term" value="F:transferase activity"/>
    <property type="evidence" value="ECO:0007669"/>
    <property type="project" value="UniProtKB-KW"/>
</dbReference>
<feature type="domain" description="Glycosyltransferase 2-like" evidence="1">
    <location>
        <begin position="11"/>
        <end position="119"/>
    </location>
</feature>
<evidence type="ECO:0000313" key="2">
    <source>
        <dbReference type="EMBL" id="KGM87955.1"/>
    </source>
</evidence>
<organism evidence="2 3">
    <name type="scientific">Roseovarius mucosus DSM 17069</name>
    <dbReference type="NCBI Taxonomy" id="1288298"/>
    <lineage>
        <taxon>Bacteria</taxon>
        <taxon>Pseudomonadati</taxon>
        <taxon>Pseudomonadota</taxon>
        <taxon>Alphaproteobacteria</taxon>
        <taxon>Rhodobacterales</taxon>
        <taxon>Roseobacteraceae</taxon>
        <taxon>Roseovarius</taxon>
    </lineage>
</organism>
<sequence length="312" mass="34794">MDGLQAPHVVILLAVYNGGDFLSDQLQSIAAQEHQSWQVLASDDGSKDKSRDILGEFAAAHPAICLSGPGAGAAGNFLSLIRRTPEIAPAGHWMAFCDQDDVWLPDKLSRGIATLGDPEDPRPSLYCSRSWITDTALGQRRLSAARPRPPSFRNALVQNVASGNTILLNPAATRLVEEAAQKIERVVVHDWWVYQLITGAGGRVVHDDTPTLLYRQHDVNQIGSNDTRLARLRRIRQLLEGHFRDWNEVNIAALSRLEEYLTPENREILAEFVAMRRGPMPARLARLWRLGLYRQSTISTFALWVALVLNRI</sequence>
<dbReference type="InterPro" id="IPR001173">
    <property type="entry name" value="Glyco_trans_2-like"/>
</dbReference>
<dbReference type="PATRIC" id="fig|1288298.3.peg.2117"/>
<dbReference type="RefSeq" id="WP_037273073.1">
    <property type="nucleotide sequence ID" value="NZ_KN293980.1"/>
</dbReference>
<dbReference type="InterPro" id="IPR050834">
    <property type="entry name" value="Glycosyltransf_2"/>
</dbReference>
<gene>
    <name evidence="2" type="ORF">rosmuc_02100</name>
</gene>
<protein>
    <submittedName>
        <fullName evidence="2">Glycosyltransferase involved in cell wall biogenesis</fullName>
    </submittedName>
</protein>
<dbReference type="SUPFAM" id="SSF53448">
    <property type="entry name" value="Nucleotide-diphospho-sugar transferases"/>
    <property type="match status" value="1"/>
</dbReference>
<dbReference type="Proteomes" id="UP000030021">
    <property type="component" value="Unassembled WGS sequence"/>
</dbReference>
<reference evidence="2 3" key="1">
    <citation type="submission" date="2013-01" db="EMBL/GenBank/DDBJ databases">
        <authorList>
            <person name="Fiebig A."/>
            <person name="Goeker M."/>
            <person name="Klenk H.-P.P."/>
        </authorList>
    </citation>
    <scope>NUCLEOTIDE SEQUENCE [LARGE SCALE GENOMIC DNA]</scope>
    <source>
        <strain evidence="2 3">DSM 17069</strain>
    </source>
</reference>
<accession>A0A0A0HL82</accession>
<dbReference type="eggNOG" id="COG0463">
    <property type="taxonomic scope" value="Bacteria"/>
</dbReference>
<name>A0A0A0HL82_9RHOB</name>
<dbReference type="Pfam" id="PF00535">
    <property type="entry name" value="Glycos_transf_2"/>
    <property type="match status" value="1"/>
</dbReference>
<evidence type="ECO:0000313" key="3">
    <source>
        <dbReference type="Proteomes" id="UP000030021"/>
    </source>
</evidence>
<proteinExistence type="predicted"/>
<evidence type="ECO:0000259" key="1">
    <source>
        <dbReference type="Pfam" id="PF00535"/>
    </source>
</evidence>
<dbReference type="HOGENOM" id="CLU_025996_2_1_5"/>
<dbReference type="CDD" id="cd04196">
    <property type="entry name" value="GT_2_like_d"/>
    <property type="match status" value="1"/>
</dbReference>
<dbReference type="PANTHER" id="PTHR43685:SF2">
    <property type="entry name" value="GLYCOSYLTRANSFERASE 2-LIKE DOMAIN-CONTAINING PROTEIN"/>
    <property type="match status" value="1"/>
</dbReference>
<dbReference type="InterPro" id="IPR029044">
    <property type="entry name" value="Nucleotide-diphossugar_trans"/>
</dbReference>
<dbReference type="PANTHER" id="PTHR43685">
    <property type="entry name" value="GLYCOSYLTRANSFERASE"/>
    <property type="match status" value="1"/>
</dbReference>
<dbReference type="OrthoDB" id="9802649at2"/>
<keyword evidence="2" id="KW-0808">Transferase</keyword>
<dbReference type="EMBL" id="AONH01000011">
    <property type="protein sequence ID" value="KGM87955.1"/>
    <property type="molecule type" value="Genomic_DNA"/>
</dbReference>
<dbReference type="STRING" id="215743.ROSMUCSMR3_01482"/>
<comment type="caution">
    <text evidence="2">The sequence shown here is derived from an EMBL/GenBank/DDBJ whole genome shotgun (WGS) entry which is preliminary data.</text>
</comment>